<dbReference type="GO" id="GO:0008477">
    <property type="term" value="F:purine nucleosidase activity"/>
    <property type="evidence" value="ECO:0007669"/>
    <property type="project" value="TreeGrafter"/>
</dbReference>
<feature type="domain" description="Inosine/uridine-preferring nucleoside hydrolase" evidence="3">
    <location>
        <begin position="6"/>
        <end position="239"/>
    </location>
</feature>
<reference evidence="4" key="2">
    <citation type="submission" date="2021-04" db="EMBL/GenBank/DDBJ databases">
        <authorList>
            <person name="Gilroy R."/>
        </authorList>
    </citation>
    <scope>NUCLEOTIDE SEQUENCE</scope>
    <source>
        <strain evidence="4">B5_2728</strain>
    </source>
</reference>
<proteinExistence type="predicted"/>
<organism evidence="4 5">
    <name type="scientific">Candidatus Allofournierella pullistercoris</name>
    <dbReference type="NCBI Taxonomy" id="2838597"/>
    <lineage>
        <taxon>Bacteria</taxon>
        <taxon>Bacillati</taxon>
        <taxon>Bacillota</taxon>
        <taxon>Clostridia</taxon>
        <taxon>Eubacteriales</taxon>
        <taxon>Oscillospiraceae</taxon>
        <taxon>Allofournierella</taxon>
    </lineage>
</organism>
<dbReference type="InterPro" id="IPR001910">
    <property type="entry name" value="Inosine/uridine_hydrolase_dom"/>
</dbReference>
<evidence type="ECO:0000313" key="4">
    <source>
        <dbReference type="EMBL" id="MBU3806203.1"/>
    </source>
</evidence>
<dbReference type="Proteomes" id="UP000713596">
    <property type="component" value="Unassembled WGS sequence"/>
</dbReference>
<dbReference type="AlphaFoldDB" id="A0A948T2E2"/>
<name>A0A948T2E2_9FIRM</name>
<sequence length="300" mass="33272">MNKIPLILDCDNTLGVPGCDVDDGIALLYLLGSQEVDLLGICCSFGNNNQQTVYENTRRMLADWGREDIPVYRGASQPGEWNSPASAFLAKAADEYGENLHLVVTGGCTNLWGAEKQNPSFFQRVGPISMMGGVTGPLMVGKSPMGELNFSVDAVAAYTVFSKAKNLRIATAQHSLKSYFSASEWKECVFEQCPWLKEHLSQELEYWFGVYQKNWGLDGFVNWDVVAAAQLIHPELFDCPPQNIYPTPQSLQKGNLMGEGDAISCLLPTIKEPEAYRRHIYQTLLAAGEHLNRKKSTIQI</sequence>
<dbReference type="GO" id="GO:0005829">
    <property type="term" value="C:cytosol"/>
    <property type="evidence" value="ECO:0007669"/>
    <property type="project" value="TreeGrafter"/>
</dbReference>
<dbReference type="GO" id="GO:0006152">
    <property type="term" value="P:purine nucleoside catabolic process"/>
    <property type="evidence" value="ECO:0007669"/>
    <property type="project" value="TreeGrafter"/>
</dbReference>
<keyword evidence="2" id="KW-0326">Glycosidase</keyword>
<evidence type="ECO:0000313" key="5">
    <source>
        <dbReference type="Proteomes" id="UP000713596"/>
    </source>
</evidence>
<evidence type="ECO:0000256" key="1">
    <source>
        <dbReference type="ARBA" id="ARBA00022801"/>
    </source>
</evidence>
<evidence type="ECO:0000256" key="2">
    <source>
        <dbReference type="ARBA" id="ARBA00023295"/>
    </source>
</evidence>
<dbReference type="InterPro" id="IPR023186">
    <property type="entry name" value="IUNH"/>
</dbReference>
<dbReference type="InterPro" id="IPR036452">
    <property type="entry name" value="Ribo_hydro-like"/>
</dbReference>
<dbReference type="Pfam" id="PF01156">
    <property type="entry name" value="IU_nuc_hydro"/>
    <property type="match status" value="1"/>
</dbReference>
<dbReference type="EMBL" id="JAHLFP010000036">
    <property type="protein sequence ID" value="MBU3806203.1"/>
    <property type="molecule type" value="Genomic_DNA"/>
</dbReference>
<dbReference type="Gene3D" id="3.90.245.10">
    <property type="entry name" value="Ribonucleoside hydrolase-like"/>
    <property type="match status" value="1"/>
</dbReference>
<dbReference type="PANTHER" id="PTHR12304">
    <property type="entry name" value="INOSINE-URIDINE PREFERRING NUCLEOSIDE HYDROLASE"/>
    <property type="match status" value="1"/>
</dbReference>
<reference evidence="4" key="1">
    <citation type="journal article" date="2021" name="PeerJ">
        <title>Extensive microbial diversity within the chicken gut microbiome revealed by metagenomics and culture.</title>
        <authorList>
            <person name="Gilroy R."/>
            <person name="Ravi A."/>
            <person name="Getino M."/>
            <person name="Pursley I."/>
            <person name="Horton D.L."/>
            <person name="Alikhan N.F."/>
            <person name="Baker D."/>
            <person name="Gharbi K."/>
            <person name="Hall N."/>
            <person name="Watson M."/>
            <person name="Adriaenssens E.M."/>
            <person name="Foster-Nyarko E."/>
            <person name="Jarju S."/>
            <person name="Secka A."/>
            <person name="Antonio M."/>
            <person name="Oren A."/>
            <person name="Chaudhuri R.R."/>
            <person name="La Ragione R."/>
            <person name="Hildebrand F."/>
            <person name="Pallen M.J."/>
        </authorList>
    </citation>
    <scope>NUCLEOTIDE SEQUENCE</scope>
    <source>
        <strain evidence="4">B5_2728</strain>
    </source>
</reference>
<dbReference type="SUPFAM" id="SSF53590">
    <property type="entry name" value="Nucleoside hydrolase"/>
    <property type="match status" value="1"/>
</dbReference>
<dbReference type="PANTHER" id="PTHR12304:SF4">
    <property type="entry name" value="URIDINE NUCLEOSIDASE"/>
    <property type="match status" value="1"/>
</dbReference>
<gene>
    <name evidence="4" type="ORF">H9882_04850</name>
</gene>
<evidence type="ECO:0000259" key="3">
    <source>
        <dbReference type="Pfam" id="PF01156"/>
    </source>
</evidence>
<comment type="caution">
    <text evidence="4">The sequence shown here is derived from an EMBL/GenBank/DDBJ whole genome shotgun (WGS) entry which is preliminary data.</text>
</comment>
<accession>A0A948T2E2</accession>
<keyword evidence="1 4" id="KW-0378">Hydrolase</keyword>
<protein>
    <submittedName>
        <fullName evidence="4">Nucleoside hydrolase</fullName>
    </submittedName>
</protein>